<feature type="transmembrane region" description="Helical" evidence="4">
    <location>
        <begin position="248"/>
        <end position="268"/>
    </location>
</feature>
<dbReference type="Gene3D" id="1.20.1250.20">
    <property type="entry name" value="MFS general substrate transporter like domains"/>
    <property type="match status" value="2"/>
</dbReference>
<feature type="transmembrane region" description="Helical" evidence="4">
    <location>
        <begin position="90"/>
        <end position="110"/>
    </location>
</feature>
<accession>A0A090AAL4</accession>
<evidence type="ECO:0000313" key="7">
    <source>
        <dbReference type="Proteomes" id="UP000031623"/>
    </source>
</evidence>
<keyword evidence="2 4" id="KW-1133">Transmembrane helix</keyword>
<feature type="transmembrane region" description="Helical" evidence="4">
    <location>
        <begin position="335"/>
        <end position="355"/>
    </location>
</feature>
<dbReference type="PANTHER" id="PTHR23521">
    <property type="entry name" value="TRANSPORTER MFS SUPERFAMILY"/>
    <property type="match status" value="1"/>
</dbReference>
<keyword evidence="1 4" id="KW-0812">Transmembrane</keyword>
<dbReference type="KEGG" id="tig:THII_0246"/>
<sequence>MVISILSAFLASVPVGMNAIIFPTTMEAYGFSNTLIGIIMSAETAIAIPMCFFLPQLLTTVGLLRGFILSTFLCVPTAILLSYVSDEFRWFILVLIYGIGMFLFLVLLQIGVNSISLNKYRGLTVALFGVSISLGLATGPVILQLIELLNPSLLDHLWISKILVNVPLQLPFVVSAGISLLATIPIIFVVPFIPLYQQSQSSNLLQLIRFSPAIMFAVAVGAASHFGASSFIVLYGKHNGFSLEGASFLYTAFILGALLFDAPLGWLSDFLDRRYVVIIIIFLNMACAVYLPIAIYVNYQVWILMLIWGGVTGALYSICLAVIGERFKNELITATAAYSVMDNVGGTIGILMIGVAMDTFGVDGFPYAIMLVNILYFSFALTRYQVI</sequence>
<feature type="transmembrane region" description="Helical" evidence="4">
    <location>
        <begin position="367"/>
        <end position="386"/>
    </location>
</feature>
<feature type="transmembrane region" description="Helical" evidence="4">
    <location>
        <begin position="166"/>
        <end position="193"/>
    </location>
</feature>
<evidence type="ECO:0000256" key="1">
    <source>
        <dbReference type="ARBA" id="ARBA00022692"/>
    </source>
</evidence>
<dbReference type="GO" id="GO:0005886">
    <property type="term" value="C:plasma membrane"/>
    <property type="evidence" value="ECO:0007669"/>
    <property type="project" value="TreeGrafter"/>
</dbReference>
<feature type="domain" description="Major facilitator superfamily (MFS) profile" evidence="5">
    <location>
        <begin position="1"/>
        <end position="385"/>
    </location>
</feature>
<dbReference type="GO" id="GO:0022857">
    <property type="term" value="F:transmembrane transporter activity"/>
    <property type="evidence" value="ECO:0007669"/>
    <property type="project" value="InterPro"/>
</dbReference>
<evidence type="ECO:0000259" key="5">
    <source>
        <dbReference type="PROSITE" id="PS50850"/>
    </source>
</evidence>
<dbReference type="PROSITE" id="PS50850">
    <property type="entry name" value="MFS"/>
    <property type="match status" value="1"/>
</dbReference>
<dbReference type="InterPro" id="IPR036259">
    <property type="entry name" value="MFS_trans_sf"/>
</dbReference>
<feature type="transmembrane region" description="Helical" evidence="4">
    <location>
        <begin position="35"/>
        <end position="54"/>
    </location>
</feature>
<feature type="transmembrane region" description="Helical" evidence="4">
    <location>
        <begin position="275"/>
        <end position="295"/>
    </location>
</feature>
<protein>
    <recommendedName>
        <fullName evidence="5">Major facilitator superfamily (MFS) profile domain-containing protein</fullName>
    </recommendedName>
</protein>
<feature type="transmembrane region" description="Helical" evidence="4">
    <location>
        <begin position="301"/>
        <end position="323"/>
    </location>
</feature>
<dbReference type="STRING" id="40754.THII_0246"/>
<reference evidence="6 7" key="1">
    <citation type="journal article" date="2014" name="ISME J.">
        <title>Ecophysiology of Thioploca ingrica as revealed by the complete genome sequence supplemented with proteomic evidence.</title>
        <authorList>
            <person name="Kojima H."/>
            <person name="Ogura Y."/>
            <person name="Yamamoto N."/>
            <person name="Togashi T."/>
            <person name="Mori H."/>
            <person name="Watanabe T."/>
            <person name="Nemoto F."/>
            <person name="Kurokawa K."/>
            <person name="Hayashi T."/>
            <person name="Fukui M."/>
        </authorList>
    </citation>
    <scope>NUCLEOTIDE SEQUENCE [LARGE SCALE GENOMIC DNA]</scope>
</reference>
<dbReference type="SUPFAM" id="SSF103473">
    <property type="entry name" value="MFS general substrate transporter"/>
    <property type="match status" value="1"/>
</dbReference>
<dbReference type="PANTHER" id="PTHR23521:SF2">
    <property type="entry name" value="TRANSPORTER MFS SUPERFAMILY"/>
    <property type="match status" value="1"/>
</dbReference>
<dbReference type="Proteomes" id="UP000031623">
    <property type="component" value="Chromosome"/>
</dbReference>
<dbReference type="HOGENOM" id="CLU_035018_0_0_6"/>
<keyword evidence="3 4" id="KW-0472">Membrane</keyword>
<evidence type="ECO:0000256" key="2">
    <source>
        <dbReference type="ARBA" id="ARBA00022989"/>
    </source>
</evidence>
<dbReference type="EMBL" id="AP014633">
    <property type="protein sequence ID" value="BAP54543.1"/>
    <property type="molecule type" value="Genomic_DNA"/>
</dbReference>
<evidence type="ECO:0000256" key="4">
    <source>
        <dbReference type="SAM" id="Phobius"/>
    </source>
</evidence>
<organism evidence="6 7">
    <name type="scientific">Thioploca ingrica</name>
    <dbReference type="NCBI Taxonomy" id="40754"/>
    <lineage>
        <taxon>Bacteria</taxon>
        <taxon>Pseudomonadati</taxon>
        <taxon>Pseudomonadota</taxon>
        <taxon>Gammaproteobacteria</taxon>
        <taxon>Thiotrichales</taxon>
        <taxon>Thiotrichaceae</taxon>
        <taxon>Thioploca</taxon>
    </lineage>
</organism>
<name>A0A090AAL4_9GAMM</name>
<gene>
    <name evidence="6" type="ORF">THII_0246</name>
</gene>
<feature type="transmembrane region" description="Helical" evidence="4">
    <location>
        <begin position="122"/>
        <end position="146"/>
    </location>
</feature>
<dbReference type="AlphaFoldDB" id="A0A090AAL4"/>
<feature type="transmembrane region" description="Helical" evidence="4">
    <location>
        <begin position="66"/>
        <end position="84"/>
    </location>
</feature>
<dbReference type="InterPro" id="IPR020846">
    <property type="entry name" value="MFS_dom"/>
</dbReference>
<dbReference type="InterPro" id="IPR011701">
    <property type="entry name" value="MFS"/>
</dbReference>
<feature type="transmembrane region" description="Helical" evidence="4">
    <location>
        <begin position="214"/>
        <end position="236"/>
    </location>
</feature>
<keyword evidence="7" id="KW-1185">Reference proteome</keyword>
<proteinExistence type="predicted"/>
<evidence type="ECO:0000313" key="6">
    <source>
        <dbReference type="EMBL" id="BAP54543.1"/>
    </source>
</evidence>
<dbReference type="Pfam" id="PF07690">
    <property type="entry name" value="MFS_1"/>
    <property type="match status" value="1"/>
</dbReference>
<evidence type="ECO:0000256" key="3">
    <source>
        <dbReference type="ARBA" id="ARBA00023136"/>
    </source>
</evidence>